<dbReference type="Pfam" id="PF00440">
    <property type="entry name" value="TetR_N"/>
    <property type="match status" value="1"/>
</dbReference>
<dbReference type="Gene3D" id="1.10.10.60">
    <property type="entry name" value="Homeodomain-like"/>
    <property type="match status" value="1"/>
</dbReference>
<name>A0A942Z9M1_9FIRM</name>
<organism evidence="6 7">
    <name type="scientific">Anaeromonas frigoriresistens</name>
    <dbReference type="NCBI Taxonomy" id="2683708"/>
    <lineage>
        <taxon>Bacteria</taxon>
        <taxon>Bacillati</taxon>
        <taxon>Bacillota</taxon>
        <taxon>Tissierellia</taxon>
        <taxon>Tissierellales</taxon>
        <taxon>Thermohalobacteraceae</taxon>
        <taxon>Anaeromonas</taxon>
    </lineage>
</organism>
<dbReference type="GO" id="GO:0045892">
    <property type="term" value="P:negative regulation of DNA-templated transcription"/>
    <property type="evidence" value="ECO:0007669"/>
    <property type="project" value="InterPro"/>
</dbReference>
<dbReference type="PROSITE" id="PS50977">
    <property type="entry name" value="HTH_TETR_2"/>
    <property type="match status" value="1"/>
</dbReference>
<dbReference type="InterPro" id="IPR009057">
    <property type="entry name" value="Homeodomain-like_sf"/>
</dbReference>
<dbReference type="InterPro" id="IPR013571">
    <property type="entry name" value="Tscrpt_reg_QacR_C"/>
</dbReference>
<keyword evidence="1" id="KW-0805">Transcription regulation</keyword>
<keyword evidence="3" id="KW-0804">Transcription</keyword>
<dbReference type="GO" id="GO:0003677">
    <property type="term" value="F:DNA binding"/>
    <property type="evidence" value="ECO:0007669"/>
    <property type="project" value="UniProtKB-UniRule"/>
</dbReference>
<evidence type="ECO:0000256" key="3">
    <source>
        <dbReference type="ARBA" id="ARBA00023163"/>
    </source>
</evidence>
<gene>
    <name evidence="6" type="ORF">GOQ27_13410</name>
</gene>
<comment type="caution">
    <text evidence="6">The sequence shown here is derived from an EMBL/GenBank/DDBJ whole genome shotgun (WGS) entry which is preliminary data.</text>
</comment>
<dbReference type="Pfam" id="PF08360">
    <property type="entry name" value="TetR_C_5"/>
    <property type="match status" value="1"/>
</dbReference>
<dbReference type="PRINTS" id="PR00455">
    <property type="entry name" value="HTHTETR"/>
</dbReference>
<dbReference type="InterPro" id="IPR023772">
    <property type="entry name" value="DNA-bd_HTH_TetR-type_CS"/>
</dbReference>
<feature type="DNA-binding region" description="H-T-H motif" evidence="4">
    <location>
        <begin position="32"/>
        <end position="51"/>
    </location>
</feature>
<dbReference type="InterPro" id="IPR036271">
    <property type="entry name" value="Tet_transcr_reg_TetR-rel_C_sf"/>
</dbReference>
<dbReference type="PANTHER" id="PTHR47506:SF1">
    <property type="entry name" value="HTH-TYPE TRANSCRIPTIONAL REGULATOR YJDC"/>
    <property type="match status" value="1"/>
</dbReference>
<evidence type="ECO:0000256" key="1">
    <source>
        <dbReference type="ARBA" id="ARBA00023015"/>
    </source>
</evidence>
<dbReference type="RefSeq" id="WP_203367385.1">
    <property type="nucleotide sequence ID" value="NZ_WSFT01000050.1"/>
</dbReference>
<dbReference type="SUPFAM" id="SSF48498">
    <property type="entry name" value="Tetracyclin repressor-like, C-terminal domain"/>
    <property type="match status" value="1"/>
</dbReference>
<dbReference type="PANTHER" id="PTHR47506">
    <property type="entry name" value="TRANSCRIPTIONAL REGULATORY PROTEIN"/>
    <property type="match status" value="1"/>
</dbReference>
<proteinExistence type="predicted"/>
<accession>A0A942Z9M1</accession>
<evidence type="ECO:0000313" key="6">
    <source>
        <dbReference type="EMBL" id="MBS4539468.1"/>
    </source>
</evidence>
<reference evidence="6" key="1">
    <citation type="submission" date="2019-12" db="EMBL/GenBank/DDBJ databases">
        <title>Clostridiaceae gen. nov. sp. nov., isolated from sediment in Xinjiang, China.</title>
        <authorList>
            <person name="Zhang R."/>
        </authorList>
    </citation>
    <scope>NUCLEOTIDE SEQUENCE</scope>
    <source>
        <strain evidence="6">D2Q-11</strain>
    </source>
</reference>
<dbReference type="Gene3D" id="1.10.357.10">
    <property type="entry name" value="Tetracycline Repressor, domain 2"/>
    <property type="match status" value="1"/>
</dbReference>
<evidence type="ECO:0000259" key="5">
    <source>
        <dbReference type="PROSITE" id="PS50977"/>
    </source>
</evidence>
<keyword evidence="2 4" id="KW-0238">DNA-binding</keyword>
<dbReference type="PROSITE" id="PS01081">
    <property type="entry name" value="HTH_TETR_1"/>
    <property type="match status" value="1"/>
</dbReference>
<dbReference type="SUPFAM" id="SSF46689">
    <property type="entry name" value="Homeodomain-like"/>
    <property type="match status" value="1"/>
</dbReference>
<dbReference type="GO" id="GO:0003700">
    <property type="term" value="F:DNA-binding transcription factor activity"/>
    <property type="evidence" value="ECO:0007669"/>
    <property type="project" value="InterPro"/>
</dbReference>
<sequence>MARPRGQGEKTKELIAEKAKIIFEQKGYVGTSMEDIRKFSEVSKGSIYYHFKSKEELFLYTVEKTSEVWRKKWEDHANKVETSIEKLYLLAKYYASDMRNPLSHTVPEYMATENIDKMMRDKIFDLIKPEYEVFYQIIDEGMCRKEFKRNQSPDDLAYILYSTLTGLSITQFFGYSDKQFLMLYQYAIDIFLKGISNSTP</sequence>
<evidence type="ECO:0000313" key="7">
    <source>
        <dbReference type="Proteomes" id="UP000724672"/>
    </source>
</evidence>
<keyword evidence="7" id="KW-1185">Reference proteome</keyword>
<protein>
    <submittedName>
        <fullName evidence="6">TetR/AcrR family transcriptional regulator</fullName>
    </submittedName>
</protein>
<evidence type="ECO:0000256" key="4">
    <source>
        <dbReference type="PROSITE-ProRule" id="PRU00335"/>
    </source>
</evidence>
<feature type="domain" description="HTH tetR-type" evidence="5">
    <location>
        <begin position="9"/>
        <end position="69"/>
    </location>
</feature>
<dbReference type="Proteomes" id="UP000724672">
    <property type="component" value="Unassembled WGS sequence"/>
</dbReference>
<dbReference type="InterPro" id="IPR001647">
    <property type="entry name" value="HTH_TetR"/>
</dbReference>
<dbReference type="AlphaFoldDB" id="A0A942Z9M1"/>
<evidence type="ECO:0000256" key="2">
    <source>
        <dbReference type="ARBA" id="ARBA00023125"/>
    </source>
</evidence>
<dbReference type="EMBL" id="WSFT01000050">
    <property type="protein sequence ID" value="MBS4539468.1"/>
    <property type="molecule type" value="Genomic_DNA"/>
</dbReference>